<dbReference type="Pfam" id="PF01757">
    <property type="entry name" value="Acyl_transf_3"/>
    <property type="match status" value="1"/>
</dbReference>
<keyword evidence="1" id="KW-1133">Transmembrane helix</keyword>
<gene>
    <name evidence="3" type="ORF">ACFQZS_11525</name>
</gene>
<dbReference type="PANTHER" id="PTHR23028">
    <property type="entry name" value="ACETYLTRANSFERASE"/>
    <property type="match status" value="1"/>
</dbReference>
<feature type="transmembrane region" description="Helical" evidence="1">
    <location>
        <begin position="203"/>
        <end position="221"/>
    </location>
</feature>
<keyword evidence="4" id="KW-1185">Reference proteome</keyword>
<name>A0ABW2YWC5_9SPHI</name>
<comment type="caution">
    <text evidence="3">The sequence shown here is derived from an EMBL/GenBank/DDBJ whole genome shotgun (WGS) entry which is preliminary data.</text>
</comment>
<dbReference type="Proteomes" id="UP001596958">
    <property type="component" value="Unassembled WGS sequence"/>
</dbReference>
<organism evidence="3 4">
    <name type="scientific">Mucilaginibacter calamicampi</name>
    <dbReference type="NCBI Taxonomy" id="1302352"/>
    <lineage>
        <taxon>Bacteria</taxon>
        <taxon>Pseudomonadati</taxon>
        <taxon>Bacteroidota</taxon>
        <taxon>Sphingobacteriia</taxon>
        <taxon>Sphingobacteriales</taxon>
        <taxon>Sphingobacteriaceae</taxon>
        <taxon>Mucilaginibacter</taxon>
    </lineage>
</organism>
<feature type="transmembrane region" description="Helical" evidence="1">
    <location>
        <begin position="277"/>
        <end position="298"/>
    </location>
</feature>
<keyword evidence="3" id="KW-0808">Transferase</keyword>
<accession>A0ABW2YWC5</accession>
<evidence type="ECO:0000259" key="2">
    <source>
        <dbReference type="Pfam" id="PF01757"/>
    </source>
</evidence>
<dbReference type="RefSeq" id="WP_377100333.1">
    <property type="nucleotide sequence ID" value="NZ_JBHTHU010000006.1"/>
</dbReference>
<proteinExistence type="predicted"/>
<keyword evidence="1" id="KW-0472">Membrane</keyword>
<keyword evidence="1" id="KW-0812">Transmembrane</keyword>
<dbReference type="EMBL" id="JBHTHU010000006">
    <property type="protein sequence ID" value="MFD0750773.1"/>
    <property type="molecule type" value="Genomic_DNA"/>
</dbReference>
<feature type="transmembrane region" description="Helical" evidence="1">
    <location>
        <begin position="310"/>
        <end position="330"/>
    </location>
</feature>
<feature type="domain" description="Acyltransferase 3" evidence="2">
    <location>
        <begin position="16"/>
        <end position="353"/>
    </location>
</feature>
<dbReference type="GO" id="GO:0016746">
    <property type="term" value="F:acyltransferase activity"/>
    <property type="evidence" value="ECO:0007669"/>
    <property type="project" value="UniProtKB-KW"/>
</dbReference>
<keyword evidence="3" id="KW-0012">Acyltransferase</keyword>
<dbReference type="InterPro" id="IPR002656">
    <property type="entry name" value="Acyl_transf_3_dom"/>
</dbReference>
<evidence type="ECO:0000313" key="4">
    <source>
        <dbReference type="Proteomes" id="UP001596958"/>
    </source>
</evidence>
<evidence type="ECO:0000313" key="3">
    <source>
        <dbReference type="EMBL" id="MFD0750773.1"/>
    </source>
</evidence>
<sequence>MTNAAIKSQVSQRFQQLDSLRGIAALCVFLSHYLLAFNIDAHSSWTLRFTPLGIITNGRAAVMFFFVLSGFVLALPFLNSNKPLKLLPFYLKRILRIYPAYLAAIAFALLLKTYLYQPVAMHSFSPWINEFWAWHMDSKYAIELIKTCLLIGPNFNGDLIDPVIWSLVVEMKMSLIIPFIIMLVNRCNWYLNLLFFLLVNVMIYNHTFGYLGIFYLGILLAKYRYQVIDKLNNIHFGIMLLIGLVSIYLYNISLLSFIPYGDKLHPFAFFWRDYTTAVGGCIILIISLCNTPLVSVLNAKPFVFLGRISYSFYLLHLPIIITVCSLVGSALLYGQIAILILSIVLAFFLSYLSYLFIEVPFQKLAKQLVNKFFHQ</sequence>
<feature type="transmembrane region" description="Helical" evidence="1">
    <location>
        <begin position="98"/>
        <end position="115"/>
    </location>
</feature>
<feature type="transmembrane region" description="Helical" evidence="1">
    <location>
        <begin position="20"/>
        <end position="39"/>
    </location>
</feature>
<evidence type="ECO:0000256" key="1">
    <source>
        <dbReference type="SAM" id="Phobius"/>
    </source>
</evidence>
<feature type="transmembrane region" description="Helical" evidence="1">
    <location>
        <begin position="233"/>
        <end position="257"/>
    </location>
</feature>
<protein>
    <submittedName>
        <fullName evidence="3">Acyltransferase family protein</fullName>
        <ecNumber evidence="3">2.3.-.-</ecNumber>
    </submittedName>
</protein>
<reference evidence="4" key="1">
    <citation type="journal article" date="2019" name="Int. J. Syst. Evol. Microbiol.">
        <title>The Global Catalogue of Microorganisms (GCM) 10K type strain sequencing project: providing services to taxonomists for standard genome sequencing and annotation.</title>
        <authorList>
            <consortium name="The Broad Institute Genomics Platform"/>
            <consortium name="The Broad Institute Genome Sequencing Center for Infectious Disease"/>
            <person name="Wu L."/>
            <person name="Ma J."/>
        </authorList>
    </citation>
    <scope>NUCLEOTIDE SEQUENCE [LARGE SCALE GENOMIC DNA]</scope>
    <source>
        <strain evidence="4">CCUG 63418</strain>
    </source>
</reference>
<dbReference type="InterPro" id="IPR050879">
    <property type="entry name" value="Acyltransferase_3"/>
</dbReference>
<feature type="transmembrane region" description="Helical" evidence="1">
    <location>
        <begin position="60"/>
        <end position="78"/>
    </location>
</feature>
<dbReference type="EC" id="2.3.-.-" evidence="3"/>
<feature type="transmembrane region" description="Helical" evidence="1">
    <location>
        <begin position="336"/>
        <end position="357"/>
    </location>
</feature>